<gene>
    <name evidence="2" type="ORF">Adt_33989</name>
</gene>
<feature type="region of interest" description="Disordered" evidence="1">
    <location>
        <begin position="77"/>
        <end position="124"/>
    </location>
</feature>
<dbReference type="Proteomes" id="UP001604336">
    <property type="component" value="Unassembled WGS sequence"/>
</dbReference>
<protein>
    <submittedName>
        <fullName evidence="2">Uncharacterized protein</fullName>
    </submittedName>
</protein>
<dbReference type="EMBL" id="JBFOLK010000010">
    <property type="protein sequence ID" value="KAL2481023.1"/>
    <property type="molecule type" value="Genomic_DNA"/>
</dbReference>
<evidence type="ECO:0000313" key="3">
    <source>
        <dbReference type="Proteomes" id="UP001604336"/>
    </source>
</evidence>
<accession>A0ABD1QXT2</accession>
<comment type="caution">
    <text evidence="2">The sequence shown here is derived from an EMBL/GenBank/DDBJ whole genome shotgun (WGS) entry which is preliminary data.</text>
</comment>
<sequence>METADQCLGYNNQYMNKTDISFQNQGTTIKNLKTQVDQTTIALSPRVLDTLPINAVVNPNESVTSVTIRSDVQLPEIHVNRPVENKENEPSTDEEHVEQTKQTSDNKESSDTPQVKSTIPIKPYEHPIPLSSEITKARVRQAILRLSSFF</sequence>
<feature type="compositionally biased region" description="Basic and acidic residues" evidence="1">
    <location>
        <begin position="78"/>
        <end position="110"/>
    </location>
</feature>
<evidence type="ECO:0000256" key="1">
    <source>
        <dbReference type="SAM" id="MobiDB-lite"/>
    </source>
</evidence>
<reference evidence="3" key="1">
    <citation type="submission" date="2024-07" db="EMBL/GenBank/DDBJ databases">
        <title>Two chromosome-level genome assemblies of Korean endemic species Abeliophyllum distichum and Forsythia ovata (Oleaceae).</title>
        <authorList>
            <person name="Jang H."/>
        </authorList>
    </citation>
    <scope>NUCLEOTIDE SEQUENCE [LARGE SCALE GENOMIC DNA]</scope>
</reference>
<dbReference type="AlphaFoldDB" id="A0ABD1QXT2"/>
<name>A0ABD1QXT2_9LAMI</name>
<organism evidence="2 3">
    <name type="scientific">Abeliophyllum distichum</name>
    <dbReference type="NCBI Taxonomy" id="126358"/>
    <lineage>
        <taxon>Eukaryota</taxon>
        <taxon>Viridiplantae</taxon>
        <taxon>Streptophyta</taxon>
        <taxon>Embryophyta</taxon>
        <taxon>Tracheophyta</taxon>
        <taxon>Spermatophyta</taxon>
        <taxon>Magnoliopsida</taxon>
        <taxon>eudicotyledons</taxon>
        <taxon>Gunneridae</taxon>
        <taxon>Pentapetalae</taxon>
        <taxon>asterids</taxon>
        <taxon>lamiids</taxon>
        <taxon>Lamiales</taxon>
        <taxon>Oleaceae</taxon>
        <taxon>Forsythieae</taxon>
        <taxon>Abeliophyllum</taxon>
    </lineage>
</organism>
<evidence type="ECO:0000313" key="2">
    <source>
        <dbReference type="EMBL" id="KAL2481023.1"/>
    </source>
</evidence>
<proteinExistence type="predicted"/>
<keyword evidence="3" id="KW-1185">Reference proteome</keyword>